<comment type="similarity">
    <text evidence="1">Belongs to the LysR transcriptional regulatory family.</text>
</comment>
<gene>
    <name evidence="6" type="ORF">AL544_000530</name>
</gene>
<evidence type="ECO:0000256" key="3">
    <source>
        <dbReference type="ARBA" id="ARBA00023125"/>
    </source>
</evidence>
<keyword evidence="7" id="KW-1185">Reference proteome</keyword>
<dbReference type="STRING" id="674.VM_19375"/>
<dbReference type="InterPro" id="IPR005119">
    <property type="entry name" value="LysR_subst-bd"/>
</dbReference>
<evidence type="ECO:0000313" key="7">
    <source>
        <dbReference type="Proteomes" id="UP000053748"/>
    </source>
</evidence>
<dbReference type="GO" id="GO:0000976">
    <property type="term" value="F:transcription cis-regulatory region binding"/>
    <property type="evidence" value="ECO:0007669"/>
    <property type="project" value="TreeGrafter"/>
</dbReference>
<dbReference type="GO" id="GO:0003700">
    <property type="term" value="F:DNA-binding transcription factor activity"/>
    <property type="evidence" value="ECO:0007669"/>
    <property type="project" value="InterPro"/>
</dbReference>
<comment type="caution">
    <text evidence="6">The sequence shown here is derived from an EMBL/GenBank/DDBJ whole genome shotgun (WGS) entry which is preliminary data.</text>
</comment>
<dbReference type="PROSITE" id="PS50931">
    <property type="entry name" value="HTH_LYSR"/>
    <property type="match status" value="1"/>
</dbReference>
<keyword evidence="4" id="KW-0804">Transcription</keyword>
<keyword evidence="2" id="KW-0805">Transcription regulation</keyword>
<dbReference type="Pfam" id="PF03466">
    <property type="entry name" value="LysR_substrate"/>
    <property type="match status" value="1"/>
</dbReference>
<dbReference type="SUPFAM" id="SSF46785">
    <property type="entry name" value="Winged helix' DNA-binding domain"/>
    <property type="match status" value="1"/>
</dbReference>
<name>A0A2J9VIK1_VIBMI</name>
<feature type="domain" description="HTH lysR-type" evidence="5">
    <location>
        <begin position="5"/>
        <end position="62"/>
    </location>
</feature>
<dbReference type="Gene3D" id="1.10.10.10">
    <property type="entry name" value="Winged helix-like DNA-binding domain superfamily/Winged helix DNA-binding domain"/>
    <property type="match status" value="1"/>
</dbReference>
<dbReference type="AlphaFoldDB" id="A0A2J9VIK1"/>
<dbReference type="EMBL" id="LOSJ02000001">
    <property type="protein sequence ID" value="PNM63502.1"/>
    <property type="molecule type" value="Genomic_DNA"/>
</dbReference>
<sequence>MSARISLEMWRAFIAVAEHGSTVKAAEQLHKSQSAISHSINKMATMLGQELFVIEGRQSVLTELGKQLLPKAQELHHNALQIEKLAMKFQGELAQEISIAVDVLLPARFVLEVIDRFHLVYPHISLRVYETALSGASQLLNDGSVSLAIASALPKGIILESLFEVDMLCVCASDFELAQRKNITQAELKTFRHIVIRDSGNQDVDSGWIGSHLRLTVTHPSTALSSIIDGIGFGWLPKHLVQPYLNDGRLVLVDLEHGQKRSVKFQLGMRADSLQNSELMTLFEFFNALCTMPMVLNEE</sequence>
<dbReference type="InterPro" id="IPR036390">
    <property type="entry name" value="WH_DNA-bd_sf"/>
</dbReference>
<dbReference type="Gene3D" id="3.40.190.290">
    <property type="match status" value="1"/>
</dbReference>
<dbReference type="OrthoDB" id="6988449at2"/>
<proteinExistence type="inferred from homology"/>
<evidence type="ECO:0000313" key="6">
    <source>
        <dbReference type="EMBL" id="PNM63502.1"/>
    </source>
</evidence>
<dbReference type="InterPro" id="IPR036388">
    <property type="entry name" value="WH-like_DNA-bd_sf"/>
</dbReference>
<reference evidence="6" key="1">
    <citation type="submission" date="2017-12" db="EMBL/GenBank/DDBJ databases">
        <title>FDA dAtabase for Regulatory Grade micrObial Sequences (FDA-ARGOS): Supporting development and validation of Infectious Disease Dx tests.</title>
        <authorList>
            <person name="Hoffmann M."/>
            <person name="Allard M."/>
            <person name="Evans P."/>
            <person name="Brown E."/>
            <person name="Tallon L.J."/>
            <person name="Sadzewicz L."/>
            <person name="Sengamalay N."/>
            <person name="Ott S."/>
            <person name="Godinez A."/>
            <person name="Nagaraj S."/>
            <person name="Vavikolanu K."/>
            <person name="Aluvathingal J."/>
            <person name="Nadendla S."/>
            <person name="Hobson J."/>
            <person name="Sichtig H."/>
        </authorList>
    </citation>
    <scope>NUCLEOTIDE SEQUENCE [LARGE SCALE GENOMIC DNA]</scope>
    <source>
        <strain evidence="6">FDAARGOS_113</strain>
    </source>
</reference>
<dbReference type="Pfam" id="PF00126">
    <property type="entry name" value="HTH_1"/>
    <property type="match status" value="1"/>
</dbReference>
<accession>A0A2J9VIK1</accession>
<evidence type="ECO:0000256" key="2">
    <source>
        <dbReference type="ARBA" id="ARBA00023015"/>
    </source>
</evidence>
<dbReference type="PANTHER" id="PTHR30126:SF88">
    <property type="entry name" value="TRANSCRIPTIONAL REGULATOR-RELATED"/>
    <property type="match status" value="1"/>
</dbReference>
<evidence type="ECO:0000259" key="5">
    <source>
        <dbReference type="PROSITE" id="PS50931"/>
    </source>
</evidence>
<dbReference type="RefSeq" id="WP_001276151.1">
    <property type="nucleotide sequence ID" value="NZ_CAWMSS010000002.1"/>
</dbReference>
<evidence type="ECO:0000256" key="4">
    <source>
        <dbReference type="ARBA" id="ARBA00023163"/>
    </source>
</evidence>
<dbReference type="PANTHER" id="PTHR30126">
    <property type="entry name" value="HTH-TYPE TRANSCRIPTIONAL REGULATOR"/>
    <property type="match status" value="1"/>
</dbReference>
<protein>
    <submittedName>
        <fullName evidence="6">LysR family transcriptional regulator</fullName>
    </submittedName>
</protein>
<dbReference type="Proteomes" id="UP000053748">
    <property type="component" value="Unassembled WGS sequence"/>
</dbReference>
<dbReference type="SUPFAM" id="SSF53850">
    <property type="entry name" value="Periplasmic binding protein-like II"/>
    <property type="match status" value="1"/>
</dbReference>
<dbReference type="InterPro" id="IPR000847">
    <property type="entry name" value="LysR_HTH_N"/>
</dbReference>
<organism evidence="6 7">
    <name type="scientific">Vibrio mimicus</name>
    <dbReference type="NCBI Taxonomy" id="674"/>
    <lineage>
        <taxon>Bacteria</taxon>
        <taxon>Pseudomonadati</taxon>
        <taxon>Pseudomonadota</taxon>
        <taxon>Gammaproteobacteria</taxon>
        <taxon>Vibrionales</taxon>
        <taxon>Vibrionaceae</taxon>
        <taxon>Vibrio</taxon>
    </lineage>
</organism>
<keyword evidence="3" id="KW-0238">DNA-binding</keyword>
<evidence type="ECO:0000256" key="1">
    <source>
        <dbReference type="ARBA" id="ARBA00009437"/>
    </source>
</evidence>